<feature type="domain" description="DUF6534" evidence="2">
    <location>
        <begin position="182"/>
        <end position="274"/>
    </location>
</feature>
<reference evidence="3 4" key="1">
    <citation type="journal article" date="2015" name="Fungal Genet. Biol.">
        <title>Evolution of novel wood decay mechanisms in Agaricales revealed by the genome sequences of Fistulina hepatica and Cylindrobasidium torrendii.</title>
        <authorList>
            <person name="Floudas D."/>
            <person name="Held B.W."/>
            <person name="Riley R."/>
            <person name="Nagy L.G."/>
            <person name="Koehler G."/>
            <person name="Ransdell A.S."/>
            <person name="Younus H."/>
            <person name="Chow J."/>
            <person name="Chiniquy J."/>
            <person name="Lipzen A."/>
            <person name="Tritt A."/>
            <person name="Sun H."/>
            <person name="Haridas S."/>
            <person name="LaButti K."/>
            <person name="Ohm R.A."/>
            <person name="Kues U."/>
            <person name="Blanchette R.A."/>
            <person name="Grigoriev I.V."/>
            <person name="Minto R.E."/>
            <person name="Hibbett D.S."/>
        </authorList>
    </citation>
    <scope>NUCLEOTIDE SEQUENCE [LARGE SCALE GENOMIC DNA]</scope>
    <source>
        <strain evidence="3 4">FP15055 ss-10</strain>
    </source>
</reference>
<keyword evidence="1" id="KW-0472">Membrane</keyword>
<accession>A0A0D7B068</accession>
<proteinExistence type="predicted"/>
<keyword evidence="1" id="KW-0812">Transmembrane</keyword>
<feature type="transmembrane region" description="Helical" evidence="1">
    <location>
        <begin position="102"/>
        <end position="123"/>
    </location>
</feature>
<dbReference type="OrthoDB" id="2535105at2759"/>
<feature type="transmembrane region" description="Helical" evidence="1">
    <location>
        <begin position="175"/>
        <end position="198"/>
    </location>
</feature>
<keyword evidence="4" id="KW-1185">Reference proteome</keyword>
<dbReference type="PANTHER" id="PTHR40465:SF1">
    <property type="entry name" value="DUF6534 DOMAIN-CONTAINING PROTEIN"/>
    <property type="match status" value="1"/>
</dbReference>
<protein>
    <recommendedName>
        <fullName evidence="2">DUF6534 domain-containing protein</fullName>
    </recommendedName>
</protein>
<dbReference type="InterPro" id="IPR045339">
    <property type="entry name" value="DUF6534"/>
</dbReference>
<feature type="transmembrane region" description="Helical" evidence="1">
    <location>
        <begin position="219"/>
        <end position="241"/>
    </location>
</feature>
<feature type="transmembrane region" description="Helical" evidence="1">
    <location>
        <begin position="135"/>
        <end position="160"/>
    </location>
</feature>
<dbReference type="AlphaFoldDB" id="A0A0D7B068"/>
<feature type="transmembrane region" description="Helical" evidence="1">
    <location>
        <begin position="63"/>
        <end position="82"/>
    </location>
</feature>
<evidence type="ECO:0000259" key="2">
    <source>
        <dbReference type="Pfam" id="PF20152"/>
    </source>
</evidence>
<evidence type="ECO:0000313" key="3">
    <source>
        <dbReference type="EMBL" id="KIY63539.1"/>
    </source>
</evidence>
<dbReference type="Proteomes" id="UP000054007">
    <property type="component" value="Unassembled WGS sequence"/>
</dbReference>
<dbReference type="STRING" id="1314674.A0A0D7B068"/>
<evidence type="ECO:0000313" key="4">
    <source>
        <dbReference type="Proteomes" id="UP000054007"/>
    </source>
</evidence>
<dbReference type="PANTHER" id="PTHR40465">
    <property type="entry name" value="CHROMOSOME 1, WHOLE GENOME SHOTGUN SEQUENCE"/>
    <property type="match status" value="1"/>
</dbReference>
<name>A0A0D7B068_9AGAR</name>
<keyword evidence="1" id="KW-1133">Transmembrane helix</keyword>
<feature type="transmembrane region" description="Helical" evidence="1">
    <location>
        <begin position="247"/>
        <end position="269"/>
    </location>
</feature>
<dbReference type="Pfam" id="PF20152">
    <property type="entry name" value="DUF6534"/>
    <property type="match status" value="1"/>
</dbReference>
<organism evidence="3 4">
    <name type="scientific">Cylindrobasidium torrendii FP15055 ss-10</name>
    <dbReference type="NCBI Taxonomy" id="1314674"/>
    <lineage>
        <taxon>Eukaryota</taxon>
        <taxon>Fungi</taxon>
        <taxon>Dikarya</taxon>
        <taxon>Basidiomycota</taxon>
        <taxon>Agaricomycotina</taxon>
        <taxon>Agaricomycetes</taxon>
        <taxon>Agaricomycetidae</taxon>
        <taxon>Agaricales</taxon>
        <taxon>Marasmiineae</taxon>
        <taxon>Physalacriaceae</taxon>
        <taxon>Cylindrobasidium</taxon>
    </lineage>
</organism>
<sequence length="346" mass="38258">MSSDQAAPAASAGLPPDVQAQINMSLGGVVVSNYLSFLTMGIVLSCTWTYFSKFPKDRWMFKALVVLCVAMCIGDTVGTGIWCYDWGVLAYANPTAMAYTHWAFPSEAFLLGTCSLCVQFFYAWRVWMVSMKKNYIVPGIIIMLSTLGWCIVCWMVHILATHELVADLQLVLPTVYVWLGGSVGADVVITASMIYYLDLRFRTRAATQHAPTHGRFRQIIFRTVECNVISLVAQAITVGLFNRPQVGFFFVITDMTLAKIYTFSLLCSLNGRHSDGRENSGAAVSSSKGGEAHPLSDRRVIASNNFNAQVSIQVQRETDGQDWSSSKQPEGDFDQYAVQKVRLDSA</sequence>
<feature type="transmembrane region" description="Helical" evidence="1">
    <location>
        <begin position="34"/>
        <end position="51"/>
    </location>
</feature>
<gene>
    <name evidence="3" type="ORF">CYLTODRAFT_458024</name>
</gene>
<evidence type="ECO:0000256" key="1">
    <source>
        <dbReference type="SAM" id="Phobius"/>
    </source>
</evidence>
<dbReference type="EMBL" id="KN880689">
    <property type="protein sequence ID" value="KIY63539.1"/>
    <property type="molecule type" value="Genomic_DNA"/>
</dbReference>